<keyword evidence="3" id="KW-1185">Reference proteome</keyword>
<reference evidence="2" key="1">
    <citation type="submission" date="2022-06" db="EMBL/GenBank/DDBJ databases">
        <title>Uncovering the hologenomic basis of an extraordinary plant invasion.</title>
        <authorList>
            <person name="Bieker V.C."/>
            <person name="Martin M.D."/>
            <person name="Gilbert T."/>
            <person name="Hodgins K."/>
            <person name="Battlay P."/>
            <person name="Petersen B."/>
            <person name="Wilson J."/>
        </authorList>
    </citation>
    <scope>NUCLEOTIDE SEQUENCE</scope>
    <source>
        <strain evidence="2">AA19_3_7</strain>
        <tissue evidence="2">Leaf</tissue>
    </source>
</reference>
<evidence type="ECO:0000313" key="3">
    <source>
        <dbReference type="Proteomes" id="UP001206925"/>
    </source>
</evidence>
<evidence type="ECO:0000256" key="1">
    <source>
        <dbReference type="SAM" id="MobiDB-lite"/>
    </source>
</evidence>
<comment type="caution">
    <text evidence="2">The sequence shown here is derived from an EMBL/GenBank/DDBJ whole genome shotgun (WGS) entry which is preliminary data.</text>
</comment>
<sequence>MMMKKKRLAGYVEATHRSSSRPLRPLRYSSSSSASSSSQRQMVSSKP</sequence>
<feature type="compositionally biased region" description="Low complexity" evidence="1">
    <location>
        <begin position="20"/>
        <end position="47"/>
    </location>
</feature>
<accession>A0AAD5GRB9</accession>
<name>A0AAD5GRB9_AMBAR</name>
<organism evidence="2 3">
    <name type="scientific">Ambrosia artemisiifolia</name>
    <name type="common">Common ragweed</name>
    <dbReference type="NCBI Taxonomy" id="4212"/>
    <lineage>
        <taxon>Eukaryota</taxon>
        <taxon>Viridiplantae</taxon>
        <taxon>Streptophyta</taxon>
        <taxon>Embryophyta</taxon>
        <taxon>Tracheophyta</taxon>
        <taxon>Spermatophyta</taxon>
        <taxon>Magnoliopsida</taxon>
        <taxon>eudicotyledons</taxon>
        <taxon>Gunneridae</taxon>
        <taxon>Pentapetalae</taxon>
        <taxon>asterids</taxon>
        <taxon>campanulids</taxon>
        <taxon>Asterales</taxon>
        <taxon>Asteraceae</taxon>
        <taxon>Asteroideae</taxon>
        <taxon>Heliantheae alliance</taxon>
        <taxon>Heliantheae</taxon>
        <taxon>Ambrosia</taxon>
    </lineage>
</organism>
<dbReference type="AlphaFoldDB" id="A0AAD5GRB9"/>
<proteinExistence type="predicted"/>
<evidence type="ECO:0000313" key="2">
    <source>
        <dbReference type="EMBL" id="KAI7749158.1"/>
    </source>
</evidence>
<dbReference type="EMBL" id="JAMZMK010006396">
    <property type="protein sequence ID" value="KAI7749158.1"/>
    <property type="molecule type" value="Genomic_DNA"/>
</dbReference>
<dbReference type="Proteomes" id="UP001206925">
    <property type="component" value="Unassembled WGS sequence"/>
</dbReference>
<protein>
    <submittedName>
        <fullName evidence="2">Uncharacterized protein</fullName>
    </submittedName>
</protein>
<gene>
    <name evidence="2" type="ORF">M8C21_028213</name>
</gene>
<feature type="region of interest" description="Disordered" evidence="1">
    <location>
        <begin position="1"/>
        <end position="47"/>
    </location>
</feature>